<dbReference type="EMBL" id="BFFP01000007">
    <property type="protein sequence ID" value="GBG94195.1"/>
    <property type="molecule type" value="Genomic_DNA"/>
</dbReference>
<evidence type="ECO:0000259" key="3">
    <source>
        <dbReference type="Pfam" id="PF25137"/>
    </source>
</evidence>
<dbReference type="Pfam" id="PF00465">
    <property type="entry name" value="Fe-ADH"/>
    <property type="match status" value="1"/>
</dbReference>
<keyword evidence="1" id="KW-0560">Oxidoreductase</keyword>
<dbReference type="PANTHER" id="PTHR43633">
    <property type="entry name" value="ALCOHOL DEHYDROGENASE YQHD"/>
    <property type="match status" value="1"/>
</dbReference>
<evidence type="ECO:0000256" key="1">
    <source>
        <dbReference type="ARBA" id="ARBA00023002"/>
    </source>
</evidence>
<evidence type="ECO:0000259" key="2">
    <source>
        <dbReference type="Pfam" id="PF00465"/>
    </source>
</evidence>
<dbReference type="AlphaFoldDB" id="A0A401IRR7"/>
<dbReference type="InterPro" id="IPR001670">
    <property type="entry name" value="ADH_Fe/GldA"/>
</dbReference>
<dbReference type="PANTHER" id="PTHR43633:SF1">
    <property type="entry name" value="ALCOHOL DEHYDROGENASE YQHD"/>
    <property type="match status" value="1"/>
</dbReference>
<gene>
    <name evidence="4" type="ORF">LFYK43_06540</name>
</gene>
<dbReference type="PROSITE" id="PS00913">
    <property type="entry name" value="ADH_IRON_1"/>
    <property type="match status" value="1"/>
</dbReference>
<dbReference type="Gene3D" id="1.20.1090.10">
    <property type="entry name" value="Dehydroquinate synthase-like - alpha domain"/>
    <property type="match status" value="1"/>
</dbReference>
<accession>A0A401IRR7</accession>
<dbReference type="FunFam" id="3.40.50.1970:FF:000003">
    <property type="entry name" value="Alcohol dehydrogenase, iron-containing"/>
    <property type="match status" value="1"/>
</dbReference>
<dbReference type="GO" id="GO:1990002">
    <property type="term" value="F:methylglyoxal reductase (NADPH) (acetol producing) activity"/>
    <property type="evidence" value="ECO:0007669"/>
    <property type="project" value="TreeGrafter"/>
</dbReference>
<dbReference type="Gene3D" id="3.40.50.1970">
    <property type="match status" value="1"/>
</dbReference>
<dbReference type="InterPro" id="IPR056798">
    <property type="entry name" value="ADH_Fe_C"/>
</dbReference>
<feature type="domain" description="Alcohol dehydrogenase iron-type/glycerol dehydrogenase GldA" evidence="2">
    <location>
        <begin position="10"/>
        <end position="177"/>
    </location>
</feature>
<evidence type="ECO:0000313" key="5">
    <source>
        <dbReference type="Proteomes" id="UP000286848"/>
    </source>
</evidence>
<dbReference type="GO" id="GO:0008106">
    <property type="term" value="F:alcohol dehydrogenase (NADP+) activity"/>
    <property type="evidence" value="ECO:0007669"/>
    <property type="project" value="TreeGrafter"/>
</dbReference>
<dbReference type="InterPro" id="IPR044731">
    <property type="entry name" value="BDH-like"/>
</dbReference>
<dbReference type="GO" id="GO:0046872">
    <property type="term" value="F:metal ion binding"/>
    <property type="evidence" value="ECO:0007669"/>
    <property type="project" value="InterPro"/>
</dbReference>
<dbReference type="Proteomes" id="UP000286848">
    <property type="component" value="Unassembled WGS sequence"/>
</dbReference>
<dbReference type="RefSeq" id="WP_124975376.1">
    <property type="nucleotide sequence ID" value="NZ_BFFP01000007.1"/>
</dbReference>
<dbReference type="OrthoDB" id="9801156at2"/>
<protein>
    <submittedName>
        <fullName evidence="4">NADH-dependent butanol dehydrogenase A</fullName>
    </submittedName>
</protein>
<dbReference type="SUPFAM" id="SSF56796">
    <property type="entry name" value="Dehydroquinate synthase-like"/>
    <property type="match status" value="1"/>
</dbReference>
<keyword evidence="5" id="KW-1185">Reference proteome</keyword>
<dbReference type="GO" id="GO:1990362">
    <property type="term" value="F:butanol dehydrogenase (NAD+) activity"/>
    <property type="evidence" value="ECO:0007669"/>
    <property type="project" value="InterPro"/>
</dbReference>
<dbReference type="Pfam" id="PF25137">
    <property type="entry name" value="ADH_Fe_C"/>
    <property type="match status" value="1"/>
</dbReference>
<organism evidence="4 5">
    <name type="scientific">Ligilactobacillus salitolerans</name>
    <dbReference type="NCBI Taxonomy" id="1808352"/>
    <lineage>
        <taxon>Bacteria</taxon>
        <taxon>Bacillati</taxon>
        <taxon>Bacillota</taxon>
        <taxon>Bacilli</taxon>
        <taxon>Lactobacillales</taxon>
        <taxon>Lactobacillaceae</taxon>
        <taxon>Ligilactobacillus</taxon>
    </lineage>
</organism>
<proteinExistence type="predicted"/>
<comment type="caution">
    <text evidence="4">The sequence shown here is derived from an EMBL/GenBank/DDBJ whole genome shotgun (WGS) entry which is preliminary data.</text>
</comment>
<dbReference type="GO" id="GO:0005829">
    <property type="term" value="C:cytosol"/>
    <property type="evidence" value="ECO:0007669"/>
    <property type="project" value="TreeGrafter"/>
</dbReference>
<name>A0A401IRR7_9LACO</name>
<evidence type="ECO:0000313" key="4">
    <source>
        <dbReference type="EMBL" id="GBG94195.1"/>
    </source>
</evidence>
<dbReference type="InterPro" id="IPR018211">
    <property type="entry name" value="ADH_Fe_CS"/>
</dbReference>
<reference evidence="4 5" key="1">
    <citation type="journal article" date="2019" name="Int. J. Syst. Evol. Microbiol.">
        <title>Lactobacillus salitolerans sp. nov., a novel lactic acid bacterium isolated from spent mushroom substrates.</title>
        <authorList>
            <person name="Tohno M."/>
            <person name="Tanizawa Y."/>
            <person name="Kojima Y."/>
            <person name="Sakamoto M."/>
            <person name="Nakamura Y."/>
            <person name="Ohkuma M."/>
            <person name="Kobayashi H."/>
        </authorList>
    </citation>
    <scope>NUCLEOTIDE SEQUENCE [LARGE SCALE GENOMIC DNA]</scope>
    <source>
        <strain evidence="4 5">YK43</strain>
    </source>
</reference>
<dbReference type="CDD" id="cd08187">
    <property type="entry name" value="BDH"/>
    <property type="match status" value="1"/>
</dbReference>
<sequence length="394" mass="43424">MLDFTFHNQTDIRFGRGHIDNELYDVLHQYGTNVLLVYGGHSLKQTGLYDRVLGLLKDLNVTELPGIEPNPKISSIREGQKLAKDHQIDVILAVGGGSVIDAAKVIASAAYYKGDPWDLVISPAKRQDLAQLPVVDILTLAATGSEMNFGSVISDPTIPQKKGTQGPNSPAVSFLDPTLTYTVPTRQTAAGASDIFSHLCEQYFDTAENNDVSKSMIEGLMRTVIKWAPIAVKEPENYDARANLMWAATMALNGIVGLGTVNHWTVHPLEHELSAQYDITHGIGLAILTPRWMKFALNEESKPLFARFARAVWDQYGYDDMELAENSIRRTHDWLKSLNSEMTLPDVGITDDSKFADMAKAAVAGGSLDTNAYVPVTEQDAIQIYRDSMHDFAE</sequence>
<feature type="domain" description="Fe-containing alcohol dehydrogenase-like C-terminal" evidence="3">
    <location>
        <begin position="188"/>
        <end position="389"/>
    </location>
</feature>
<dbReference type="PROSITE" id="PS00060">
    <property type="entry name" value="ADH_IRON_2"/>
    <property type="match status" value="1"/>
</dbReference>